<evidence type="ECO:0000313" key="2">
    <source>
        <dbReference type="Proteomes" id="UP000106699"/>
    </source>
</evidence>
<name>Q677W1_9VIRU</name>
<evidence type="ECO:0000313" key="1">
    <source>
        <dbReference type="EMBL" id="AAU10996.1"/>
    </source>
</evidence>
<dbReference type="GeneID" id="2979071"/>
<proteinExistence type="predicted"/>
<reference evidence="1 2" key="1">
    <citation type="journal article" date="2004" name="J. Virol.">
        <title>Complete genome sequence of lymphocystis disease virus isolated from China.</title>
        <authorList>
            <person name="Zhang Q.Y."/>
            <person name="Xiao F."/>
            <person name="Xie J."/>
            <person name="Li Z.Q."/>
            <person name="Gui J.F."/>
        </authorList>
    </citation>
    <scope>NUCLEOTIDE SEQUENCE [LARGE SCALE GENOMIC DNA]</scope>
</reference>
<dbReference type="Proteomes" id="UP000106699">
    <property type="component" value="Segment"/>
</dbReference>
<dbReference type="RefSeq" id="YP_073657.1">
    <property type="nucleotide sequence ID" value="NC_005902.1"/>
</dbReference>
<dbReference type="EMBL" id="AY380826">
    <property type="protein sequence ID" value="AAU10996.1"/>
    <property type="molecule type" value="Genomic_DNA"/>
</dbReference>
<sequence>MLIIFVIHLFLLYNHITNHNLFGIHQALFLINCLFLYQKSIL</sequence>
<protein>
    <submittedName>
        <fullName evidence="1">Uncharacterized protein</fullName>
    </submittedName>
</protein>
<organism evidence="1 2">
    <name type="scientific">lymphocystis disease virus-China</name>
    <dbReference type="NCBI Taxonomy" id="256729"/>
    <lineage>
        <taxon>Viruses</taxon>
        <taxon>Varidnaviria</taxon>
        <taxon>Bamfordvirae</taxon>
        <taxon>Nucleocytoviricota</taxon>
        <taxon>Megaviricetes</taxon>
        <taxon>Pimascovirales</taxon>
        <taxon>Pimascovirales incertae sedis</taxon>
        <taxon>Iridoviridae</taxon>
        <taxon>Alphairidovirinae</taxon>
        <taxon>Lymphocystivirus</taxon>
        <taxon>Lymphocystivirus paralichthys1</taxon>
        <taxon>Lymphocystis disease virus 2</taxon>
    </lineage>
</organism>
<accession>Q677W1</accession>
<dbReference type="KEGG" id="vg:2979071"/>
<keyword evidence="2" id="KW-1185">Reference proteome</keyword>